<dbReference type="InterPro" id="IPR029058">
    <property type="entry name" value="AB_hydrolase_fold"/>
</dbReference>
<feature type="compositionally biased region" description="Polar residues" evidence="3">
    <location>
        <begin position="16"/>
        <end position="25"/>
    </location>
</feature>
<dbReference type="PANTHER" id="PTHR11559">
    <property type="entry name" value="CARBOXYLESTERASE"/>
    <property type="match status" value="1"/>
</dbReference>
<evidence type="ECO:0000259" key="4">
    <source>
        <dbReference type="Pfam" id="PF00135"/>
    </source>
</evidence>
<evidence type="ECO:0000256" key="2">
    <source>
        <dbReference type="ARBA" id="ARBA00022801"/>
    </source>
</evidence>
<organism evidence="5">
    <name type="scientific">freshwater metagenome</name>
    <dbReference type="NCBI Taxonomy" id="449393"/>
    <lineage>
        <taxon>unclassified sequences</taxon>
        <taxon>metagenomes</taxon>
        <taxon>ecological metagenomes</taxon>
    </lineage>
</organism>
<evidence type="ECO:0000256" key="3">
    <source>
        <dbReference type="SAM" id="MobiDB-lite"/>
    </source>
</evidence>
<dbReference type="InterPro" id="IPR002018">
    <property type="entry name" value="CarbesteraseB"/>
</dbReference>
<dbReference type="InterPro" id="IPR019826">
    <property type="entry name" value="Carboxylesterase_B_AS"/>
</dbReference>
<gene>
    <name evidence="5" type="ORF">UFOPK3376_02545</name>
</gene>
<dbReference type="GO" id="GO:0016787">
    <property type="term" value="F:hydrolase activity"/>
    <property type="evidence" value="ECO:0007669"/>
    <property type="project" value="UniProtKB-KW"/>
</dbReference>
<evidence type="ECO:0000313" key="5">
    <source>
        <dbReference type="EMBL" id="CAB4887937.1"/>
    </source>
</evidence>
<comment type="similarity">
    <text evidence="1">Belongs to the type-B carboxylesterase/lipase family.</text>
</comment>
<dbReference type="Gene3D" id="3.40.50.1820">
    <property type="entry name" value="alpha/beta hydrolase"/>
    <property type="match status" value="1"/>
</dbReference>
<feature type="region of interest" description="Disordered" evidence="3">
    <location>
        <begin position="1"/>
        <end position="28"/>
    </location>
</feature>
<reference evidence="5" key="1">
    <citation type="submission" date="2020-05" db="EMBL/GenBank/DDBJ databases">
        <authorList>
            <person name="Chiriac C."/>
            <person name="Salcher M."/>
            <person name="Ghai R."/>
            <person name="Kavagutti S V."/>
        </authorList>
    </citation>
    <scope>NUCLEOTIDE SEQUENCE</scope>
</reference>
<protein>
    <submittedName>
        <fullName evidence="5">Unannotated protein</fullName>
    </submittedName>
</protein>
<feature type="domain" description="Carboxylesterase type B" evidence="4">
    <location>
        <begin position="58"/>
        <end position="552"/>
    </location>
</feature>
<name>A0A6J7EWJ6_9ZZZZ</name>
<sequence>MEHATNSDVSGLAGDNPQQGPTSFRQRPATAARIGCQLICDGPGTLGRRKPGGTDMDSIITLSSGQVRGAVADGVHVFRGIPYAAPPVGANRWQPPQPAAAWDGVRDATANALIVLQPPMPPPFGGDLPPAGDDCLNLNVWTPDTTATGLPVLVWIHGGAFVSGSGIEPTYDGASFARQGVVCVTINYRLGAEGFLHLADHFEQFADAGNLGILDQVAALRWVRDNIAGFGGDPGRVTIAGESAGAMSVGTLLATPSAGGLFQQAVLQSGAGHNGISAPTASRIAGHLLELLGVAPGDLDALQRVTPAQLLDAQVALSAEIQTTRNPERFGEAANSAMPFQPTYGTAVVPQRPIDAVAAGSAAGVSMLIGTTMEESLVFVVAMQDMFNDEMVALTLDVVFAGAGAAALDQYRGSRPTAAPHEIVAAVETDRMFRVPAVRMADAQSALNPNVWMYRFDWRTPILGGAFGACHALELAFVFNTLQSEMAATFNGPDAPQSVADAMHAAWAHFAANGEPGHAGLPEWPRYGAAQRATMLFDEACALVNHPGAAELALWDGVI</sequence>
<dbReference type="AlphaFoldDB" id="A0A6J7EWJ6"/>
<proteinExistence type="inferred from homology"/>
<keyword evidence="2" id="KW-0378">Hydrolase</keyword>
<dbReference type="SUPFAM" id="SSF53474">
    <property type="entry name" value="alpha/beta-Hydrolases"/>
    <property type="match status" value="1"/>
</dbReference>
<evidence type="ECO:0000256" key="1">
    <source>
        <dbReference type="ARBA" id="ARBA00005964"/>
    </source>
</evidence>
<dbReference type="PROSITE" id="PS00122">
    <property type="entry name" value="CARBOXYLESTERASE_B_1"/>
    <property type="match status" value="1"/>
</dbReference>
<accession>A0A6J7EWJ6</accession>
<dbReference type="InterPro" id="IPR050309">
    <property type="entry name" value="Type-B_Carboxylest/Lipase"/>
</dbReference>
<dbReference type="EMBL" id="CAFBLP010000085">
    <property type="protein sequence ID" value="CAB4887937.1"/>
    <property type="molecule type" value="Genomic_DNA"/>
</dbReference>
<dbReference type="Pfam" id="PF00135">
    <property type="entry name" value="COesterase"/>
    <property type="match status" value="1"/>
</dbReference>